<name>A0A1J5T4V6_9ZZZZ</name>
<sequence length="306" mass="34159">MLRRKLHDGWMSVAIAPDRFDLAHVRRRQGRRPEVVVLRSQPRAADDLAALRALCKGLGLGRYRCSHLLFDGEYQMLQVEPPEVPAAEVKQALRWRIKDMLNYPVEAATVDMLEIPGDSGTAGRAKQVFAVAAGNELLAPRIALFDEARVPLAAIDIPELAQRNVSALFEEENRGLALLAFDAAGALLTFTFRGELIAARRIEVSLPQLQQADSARREQLFERVALEAQRSLDNFDRQHGHISVTRLLVSPLPELPEFFEYLRKDIPLPVEELDLSQVLDFPALPELLLPARQSQCLKALGAALRG</sequence>
<evidence type="ECO:0008006" key="2">
    <source>
        <dbReference type="Google" id="ProtNLM"/>
    </source>
</evidence>
<reference evidence="1" key="1">
    <citation type="submission" date="2016-10" db="EMBL/GenBank/DDBJ databases">
        <title>Sequence of Gallionella enrichment culture.</title>
        <authorList>
            <person name="Poehlein A."/>
            <person name="Muehling M."/>
            <person name="Daniel R."/>
        </authorList>
    </citation>
    <scope>NUCLEOTIDE SEQUENCE</scope>
</reference>
<dbReference type="InterPro" id="IPR043129">
    <property type="entry name" value="ATPase_NBD"/>
</dbReference>
<evidence type="ECO:0000313" key="1">
    <source>
        <dbReference type="EMBL" id="OIR07182.1"/>
    </source>
</evidence>
<dbReference type="SUPFAM" id="SSF53067">
    <property type="entry name" value="Actin-like ATPase domain"/>
    <property type="match status" value="1"/>
</dbReference>
<dbReference type="EMBL" id="MLJW01000039">
    <property type="protein sequence ID" value="OIR07182.1"/>
    <property type="molecule type" value="Genomic_DNA"/>
</dbReference>
<organism evidence="1">
    <name type="scientific">mine drainage metagenome</name>
    <dbReference type="NCBI Taxonomy" id="410659"/>
    <lineage>
        <taxon>unclassified sequences</taxon>
        <taxon>metagenomes</taxon>
        <taxon>ecological metagenomes</taxon>
    </lineage>
</organism>
<dbReference type="AlphaFoldDB" id="A0A1J5T4V6"/>
<accession>A0A1J5T4V6</accession>
<proteinExistence type="predicted"/>
<protein>
    <recommendedName>
        <fullName evidence="2">Competence protein A</fullName>
    </recommendedName>
</protein>
<dbReference type="Gene3D" id="3.30.420.40">
    <property type="match status" value="2"/>
</dbReference>
<gene>
    <name evidence="1" type="ORF">GALL_107710</name>
</gene>
<dbReference type="Gene3D" id="3.30.1490.300">
    <property type="match status" value="1"/>
</dbReference>
<comment type="caution">
    <text evidence="1">The sequence shown here is derived from an EMBL/GenBank/DDBJ whole genome shotgun (WGS) entry which is preliminary data.</text>
</comment>